<feature type="domain" description="Phospholipid/glycerol acyltransferase" evidence="7">
    <location>
        <begin position="151"/>
        <end position="274"/>
    </location>
</feature>
<keyword evidence="6" id="KW-0812">Transmembrane</keyword>
<reference evidence="8 9" key="1">
    <citation type="submission" date="2017-03" db="EMBL/GenBank/DDBJ databases">
        <authorList>
            <person name="Afonso C.L."/>
            <person name="Miller P.J."/>
            <person name="Scott M.A."/>
            <person name="Spackman E."/>
            <person name="Goraichik I."/>
            <person name="Dimitrov K.M."/>
            <person name="Suarez D.L."/>
            <person name="Swayne D.E."/>
        </authorList>
    </citation>
    <scope>NUCLEOTIDE SEQUENCE [LARGE SCALE GENOMIC DNA]</scope>
    <source>
        <strain evidence="8 9">CECT 7680</strain>
    </source>
</reference>
<evidence type="ECO:0000256" key="1">
    <source>
        <dbReference type="ARBA" id="ARBA00004184"/>
    </source>
</evidence>
<dbReference type="OrthoDB" id="335193at2"/>
<dbReference type="UniPathway" id="UPA00557">
    <property type="reaction ID" value="UER00612"/>
</dbReference>
<dbReference type="Proteomes" id="UP000193409">
    <property type="component" value="Unassembled WGS sequence"/>
</dbReference>
<keyword evidence="8" id="KW-0808">Transferase</keyword>
<keyword evidence="6" id="KW-1133">Transmembrane helix</keyword>
<dbReference type="Pfam" id="PF19277">
    <property type="entry name" value="GPAT_C"/>
    <property type="match status" value="1"/>
</dbReference>
<dbReference type="InterPro" id="IPR022284">
    <property type="entry name" value="GPAT/DHAPAT"/>
</dbReference>
<comment type="pathway">
    <text evidence="2">Phospholipid metabolism; CDP-diacylglycerol biosynthesis; CDP-diacylglycerol from sn-glycerol 3-phosphate: step 1/3.</text>
</comment>
<gene>
    <name evidence="8" type="primary">plsB</name>
    <name evidence="8" type="ORF">PSA7680_02358</name>
</gene>
<dbReference type="SUPFAM" id="SSF69593">
    <property type="entry name" value="Glycerol-3-phosphate (1)-acyltransferase"/>
    <property type="match status" value="1"/>
</dbReference>
<dbReference type="PANTHER" id="PTHR12563:SF17">
    <property type="entry name" value="DIHYDROXYACETONE PHOSPHATE ACYLTRANSFERASE"/>
    <property type="match status" value="1"/>
</dbReference>
<comment type="catalytic activity">
    <reaction evidence="5">
        <text>sn-glycerol 3-phosphate + an acyl-CoA = a 1-acyl-sn-glycero-3-phosphate + CoA</text>
        <dbReference type="Rhea" id="RHEA:15325"/>
        <dbReference type="ChEBI" id="CHEBI:57287"/>
        <dbReference type="ChEBI" id="CHEBI:57597"/>
        <dbReference type="ChEBI" id="CHEBI:57970"/>
        <dbReference type="ChEBI" id="CHEBI:58342"/>
        <dbReference type="EC" id="2.3.1.15"/>
    </reaction>
</comment>
<dbReference type="GO" id="GO:0016024">
    <property type="term" value="P:CDP-diacylglycerol biosynthetic process"/>
    <property type="evidence" value="ECO:0007669"/>
    <property type="project" value="UniProtKB-UniPathway"/>
</dbReference>
<evidence type="ECO:0000256" key="4">
    <source>
        <dbReference type="ARBA" id="ARBA00013432"/>
    </source>
</evidence>
<dbReference type="GO" id="GO:0012505">
    <property type="term" value="C:endomembrane system"/>
    <property type="evidence" value="ECO:0007669"/>
    <property type="project" value="UniProtKB-SubCell"/>
</dbReference>
<dbReference type="InterPro" id="IPR002123">
    <property type="entry name" value="Plipid/glycerol_acylTrfase"/>
</dbReference>
<proteinExistence type="predicted"/>
<protein>
    <recommendedName>
        <fullName evidence="4">Glycerol-3-phosphate acyltransferase</fullName>
        <ecNumber evidence="3">2.3.1.15</ecNumber>
    </recommendedName>
</protein>
<evidence type="ECO:0000256" key="6">
    <source>
        <dbReference type="SAM" id="Phobius"/>
    </source>
</evidence>
<organism evidence="8 9">
    <name type="scientific">Pseudoruegeria aquimaris</name>
    <dbReference type="NCBI Taxonomy" id="393663"/>
    <lineage>
        <taxon>Bacteria</taxon>
        <taxon>Pseudomonadati</taxon>
        <taxon>Pseudomonadota</taxon>
        <taxon>Alphaproteobacteria</taxon>
        <taxon>Rhodobacterales</taxon>
        <taxon>Roseobacteraceae</taxon>
        <taxon>Pseudoruegeria</taxon>
    </lineage>
</organism>
<evidence type="ECO:0000256" key="5">
    <source>
        <dbReference type="ARBA" id="ARBA00048427"/>
    </source>
</evidence>
<keyword evidence="8" id="KW-0012">Acyltransferase</keyword>
<evidence type="ECO:0000256" key="3">
    <source>
        <dbReference type="ARBA" id="ARBA00013113"/>
    </source>
</evidence>
<feature type="transmembrane region" description="Helical" evidence="6">
    <location>
        <begin position="12"/>
        <end position="36"/>
    </location>
</feature>
<dbReference type="EMBL" id="FWFQ01000016">
    <property type="protein sequence ID" value="SLN46153.1"/>
    <property type="molecule type" value="Genomic_DNA"/>
</dbReference>
<evidence type="ECO:0000256" key="2">
    <source>
        <dbReference type="ARBA" id="ARBA00004765"/>
    </source>
</evidence>
<evidence type="ECO:0000259" key="7">
    <source>
        <dbReference type="SMART" id="SM00563"/>
    </source>
</evidence>
<dbReference type="EC" id="2.3.1.15" evidence="3"/>
<dbReference type="Pfam" id="PF01553">
    <property type="entry name" value="Acyltransferase"/>
    <property type="match status" value="1"/>
</dbReference>
<keyword evidence="9" id="KW-1185">Reference proteome</keyword>
<dbReference type="GO" id="GO:0004366">
    <property type="term" value="F:glycerol-3-phosphate O-acyltransferase activity"/>
    <property type="evidence" value="ECO:0007669"/>
    <property type="project" value="UniProtKB-EC"/>
</dbReference>
<accession>A0A1Y5SRK6</accession>
<comment type="subcellular location">
    <subcellularLocation>
        <location evidence="1">Endomembrane system</location>
        <topology evidence="1">Peripheral membrane protein</topology>
    </subcellularLocation>
</comment>
<evidence type="ECO:0000313" key="9">
    <source>
        <dbReference type="Proteomes" id="UP000193409"/>
    </source>
</evidence>
<evidence type="ECO:0000313" key="8">
    <source>
        <dbReference type="EMBL" id="SLN46153.1"/>
    </source>
</evidence>
<sequence length="465" mass="52470">MLQTVEIPLWLLILILLFAAVTALSHFLLPSVRWFFRRRMERAVARLNTRLERPIQPFKLARRHDMIQRLIYDPEVIEAAGAWAHENGVPENVGFETARRYAREIVPRFSATAYFGFAIRLARFISRTAYTVRTSSADEAALKGIDKDATVIFVMNHRSNMDYVLVTYLAAERSALSYAVGEWARVWPLTALIRAMGAYFIRRKNSNDLYRKVLERYVQLATKGGVTQAVFPEGGLSLTGEMRPAKLGILSYIVSDFDPAGKDVVFVPVSLNYDRVLEDRILTEAHTAGDRRFRFGLPSALGFLLRQLRFKLTGRFHRFGYAAVRFGRPLSLRGFRESSGGDAELTRNLGRELMRRIGQGMPITPVPLVAQVVAVAGAPIPRQELEAQVKALARRLNDSGFPLQLPRGDAGLAVEMGLKILLLRRILLEEEEGIRANPEERALLEFYAAGVRQLLENKDFSALPQ</sequence>
<keyword evidence="6" id="KW-0472">Membrane</keyword>
<dbReference type="InterPro" id="IPR045520">
    <property type="entry name" value="GPAT/DHAPAT_C"/>
</dbReference>
<name>A0A1Y5SRK6_9RHOB</name>
<dbReference type="SMART" id="SM00563">
    <property type="entry name" value="PlsC"/>
    <property type="match status" value="1"/>
</dbReference>
<dbReference type="RefSeq" id="WP_085868911.1">
    <property type="nucleotide sequence ID" value="NZ_FWFQ01000016.1"/>
</dbReference>
<dbReference type="PANTHER" id="PTHR12563">
    <property type="entry name" value="GLYCEROL-3-PHOSPHATE ACYLTRANSFERASE"/>
    <property type="match status" value="1"/>
</dbReference>
<dbReference type="AlphaFoldDB" id="A0A1Y5SRK6"/>